<dbReference type="GO" id="GO:1903358">
    <property type="term" value="P:regulation of Golgi organization"/>
    <property type="evidence" value="ECO:0007669"/>
    <property type="project" value="TreeGrafter"/>
</dbReference>
<dbReference type="GO" id="GO:0007098">
    <property type="term" value="P:centrosome cycle"/>
    <property type="evidence" value="ECO:0007669"/>
    <property type="project" value="TreeGrafter"/>
</dbReference>
<sequence>MTPIEKLEEEVRELKYQQDHPLFDYPGKISELEEDIVQKHRLITDLEFQLERVNKTLHDNQIEYSNKIEKYQNQSVELEQRLQQLSQEELTIRLNLQIKCDELQHFIDSKDQLIENYLKTIEENEQQINKLLQISKKNNTSDSIIQTLRHEISVKEERIEQILNEKLEITNDLQRQITELKRILTDRIEELETVNKSLELAEARFDASQRELYDLQNIPEQINLSVNITCDENDATKPDETDFIIEQLKNQLEMTQQVMLFQFSILMPIQSSTDHEDRYQTIIDDLKRKLQVREGTIQRRKRRAAIAQNLQQTLAVTNDDLKQLRKTNNDLQNEYNRTQFELDTIEKKFSTDIDERDFQINQLKKKVQEQDNKLNTFYENDAPKETDINRLRTEIISLEHEAKKKVPSAEVTRDISSNLRLEVQRRDDVYNDDTSIHRAEPAQVQERSPLSPRYTNLSREELLYELQMCLMDNETLMNQLSKKSPSITELHNQLFAVRKELARSKYVNQVLWRKLDALEAIHGSQQTRAELAIELSQYKDELESTKAKHQRIQDTRSALTQSSRSSSEQNISTIQHYNSSQCSNEPSKNIKSTIALLDKTNHEWQIKYKNLKDQLSRNENISRTYQKEIQRYQRLLHDAGLHQSVRKRRYSASDLDNPVRIDSQKFIIDESNDHLLNHYGNTNQIDVLHEHIKELKNMVQSHQKYIQQLQTRIRINAPEIIHSRPLEKEMEKLNDINKQLQSTNIMYKNELELVKREFKQLYNDFEHTRLQLNECNTIIDEQRKQNEILKEKLTNTSHLSDVYNNNNNNNKDGIRTSFEIDQSTNDSPQEHIVNLSIDIITTDEREQSNQQTSLFKRDSGLESVTMASTKSTVTEDIQRKLGRKDEQIQELSDELYSSKQIIQVRDDEIRQYRLKIEQQLKTAEIENELRRQLTAARQQIEESKLINEQYRQKITTLNNRINDMKINDDVLNAIKNQLENAHEQNQGLRSETKLLQNEQNNNKTLIEHYKQQIDILEKKVRSVGVSPTNGMAIRTTEMAELLNEMRRLRTDLERSIMKQNELQIMLDENMKQSRTPREFTFSGKGVSHPDLRIIDGSSMFGDIQHLGSPPTKLDDKRTRPIGSSSTEINQEQELILGKMYMVSELENHTALRQMIADIKIELKSIELKLKEKLKSKIKTNDTDWLENRFDTVKQCLQRLEQCYQLVEHYWKAYLPVKDKYNEHPFHDHRLINENKELKLAIAKNNREIQRLRQKCKEQSNYVEEALIQLTVFRPTLDVLTKARTNIEHHLQDTHHHQKPTTIHHKEKHQRYT</sequence>
<dbReference type="InterPro" id="IPR052593">
    <property type="entry name" value="MT-associated_AKAP9-binding"/>
</dbReference>
<dbReference type="Proteomes" id="UP000663829">
    <property type="component" value="Unassembled WGS sequence"/>
</dbReference>
<dbReference type="GO" id="GO:0005794">
    <property type="term" value="C:Golgi apparatus"/>
    <property type="evidence" value="ECO:0007669"/>
    <property type="project" value="TreeGrafter"/>
</dbReference>
<evidence type="ECO:0000256" key="2">
    <source>
        <dbReference type="SAM" id="MobiDB-lite"/>
    </source>
</evidence>
<feature type="coiled-coil region" evidence="1">
    <location>
        <begin position="307"/>
        <end position="380"/>
    </location>
</feature>
<feature type="coiled-coil region" evidence="1">
    <location>
        <begin position="594"/>
        <end position="628"/>
    </location>
</feature>
<dbReference type="GO" id="GO:0005813">
    <property type="term" value="C:centrosome"/>
    <property type="evidence" value="ECO:0007669"/>
    <property type="project" value="TreeGrafter"/>
</dbReference>
<name>A0A814EXH6_9BILA</name>
<feature type="region of interest" description="Disordered" evidence="2">
    <location>
        <begin position="1106"/>
        <end position="1125"/>
    </location>
</feature>
<dbReference type="EMBL" id="CAJOBC010002781">
    <property type="protein sequence ID" value="CAF3750978.1"/>
    <property type="molecule type" value="Genomic_DNA"/>
</dbReference>
<feature type="coiled-coil region" evidence="1">
    <location>
        <begin position="926"/>
        <end position="998"/>
    </location>
</feature>
<feature type="region of interest" description="Disordered" evidence="2">
    <location>
        <begin position="547"/>
        <end position="572"/>
    </location>
</feature>
<dbReference type="EMBL" id="CAJNOQ010002781">
    <property type="protein sequence ID" value="CAF0978171.1"/>
    <property type="molecule type" value="Genomic_DNA"/>
</dbReference>
<comment type="caution">
    <text evidence="3">The sequence shown here is derived from an EMBL/GenBank/DDBJ whole genome shotgun (WGS) entry which is preliminary data.</text>
</comment>
<evidence type="ECO:0000313" key="4">
    <source>
        <dbReference type="EMBL" id="CAF3750978.1"/>
    </source>
</evidence>
<evidence type="ECO:0000313" key="3">
    <source>
        <dbReference type="EMBL" id="CAF0978171.1"/>
    </source>
</evidence>
<feature type="region of interest" description="Disordered" evidence="2">
    <location>
        <begin position="1289"/>
        <end position="1312"/>
    </location>
</feature>
<feature type="coiled-coil region" evidence="1">
    <location>
        <begin position="692"/>
        <end position="799"/>
    </location>
</feature>
<dbReference type="GO" id="GO:0060090">
    <property type="term" value="F:molecular adaptor activity"/>
    <property type="evidence" value="ECO:0007669"/>
    <property type="project" value="TreeGrafter"/>
</dbReference>
<protein>
    <submittedName>
        <fullName evidence="3">Uncharacterized protein</fullName>
    </submittedName>
</protein>
<proteinExistence type="predicted"/>
<dbReference type="PANTHER" id="PTHR46501">
    <property type="entry name" value="MYOMEGALIN"/>
    <property type="match status" value="1"/>
</dbReference>
<feature type="compositionally biased region" description="Basic residues" evidence="2">
    <location>
        <begin position="1295"/>
        <end position="1312"/>
    </location>
</feature>
<dbReference type="Proteomes" id="UP000681722">
    <property type="component" value="Unassembled WGS sequence"/>
</dbReference>
<reference evidence="3" key="1">
    <citation type="submission" date="2021-02" db="EMBL/GenBank/DDBJ databases">
        <authorList>
            <person name="Nowell W R."/>
        </authorList>
    </citation>
    <scope>NUCLEOTIDE SEQUENCE</scope>
</reference>
<feature type="coiled-coil region" evidence="1">
    <location>
        <begin position="1234"/>
        <end position="1268"/>
    </location>
</feature>
<organism evidence="3 5">
    <name type="scientific">Didymodactylos carnosus</name>
    <dbReference type="NCBI Taxonomy" id="1234261"/>
    <lineage>
        <taxon>Eukaryota</taxon>
        <taxon>Metazoa</taxon>
        <taxon>Spiralia</taxon>
        <taxon>Gnathifera</taxon>
        <taxon>Rotifera</taxon>
        <taxon>Eurotatoria</taxon>
        <taxon>Bdelloidea</taxon>
        <taxon>Philodinida</taxon>
        <taxon>Philodinidae</taxon>
        <taxon>Didymodactylos</taxon>
    </lineage>
</organism>
<dbReference type="OrthoDB" id="10255000at2759"/>
<gene>
    <name evidence="3" type="ORF">GPM918_LOCUS12607</name>
    <name evidence="4" type="ORF">SRO942_LOCUS12607</name>
</gene>
<keyword evidence="5" id="KW-1185">Reference proteome</keyword>
<evidence type="ECO:0000313" key="5">
    <source>
        <dbReference type="Proteomes" id="UP000663829"/>
    </source>
</evidence>
<dbReference type="PANTHER" id="PTHR46501:SF6">
    <property type="entry name" value="SI:CH73-95L15.5"/>
    <property type="match status" value="1"/>
</dbReference>
<feature type="compositionally biased region" description="Low complexity" evidence="2">
    <location>
        <begin position="556"/>
        <end position="572"/>
    </location>
</feature>
<evidence type="ECO:0000256" key="1">
    <source>
        <dbReference type="SAM" id="Coils"/>
    </source>
</evidence>
<keyword evidence="1" id="KW-0175">Coiled coil</keyword>
<feature type="coiled-coil region" evidence="1">
    <location>
        <begin position="54"/>
        <end position="211"/>
    </location>
</feature>
<accession>A0A814EXH6</accession>
<dbReference type="GO" id="GO:0090063">
    <property type="term" value="P:positive regulation of microtubule nucleation"/>
    <property type="evidence" value="ECO:0007669"/>
    <property type="project" value="TreeGrafter"/>
</dbReference>